<evidence type="ECO:0000259" key="1">
    <source>
        <dbReference type="Pfam" id="PF23247"/>
    </source>
</evidence>
<dbReference type="EMBL" id="CAWUPB010001168">
    <property type="protein sequence ID" value="CAK7345777.1"/>
    <property type="molecule type" value="Genomic_DNA"/>
</dbReference>
<evidence type="ECO:0000313" key="3">
    <source>
        <dbReference type="Proteomes" id="UP001314170"/>
    </source>
</evidence>
<dbReference type="AlphaFoldDB" id="A0AAV1S5R0"/>
<gene>
    <name evidence="2" type="ORF">DCAF_LOCUS18439</name>
</gene>
<evidence type="ECO:0000313" key="2">
    <source>
        <dbReference type="EMBL" id="CAK7345777.1"/>
    </source>
</evidence>
<proteinExistence type="predicted"/>
<dbReference type="InterPro" id="IPR057135">
    <property type="entry name" value="At4g27190-like_LRR"/>
</dbReference>
<feature type="domain" description="Disease resistance protein At4g27190-like leucine-rich repeats" evidence="1">
    <location>
        <begin position="1"/>
        <end position="84"/>
    </location>
</feature>
<keyword evidence="3" id="KW-1185">Reference proteome</keyword>
<protein>
    <recommendedName>
        <fullName evidence="1">Disease resistance protein At4g27190-like leucine-rich repeats domain-containing protein</fullName>
    </recommendedName>
</protein>
<name>A0AAV1S5R0_9ROSI</name>
<dbReference type="Proteomes" id="UP001314170">
    <property type="component" value="Unassembled WGS sequence"/>
</dbReference>
<dbReference type="Pfam" id="PF23247">
    <property type="entry name" value="LRR_RPS2"/>
    <property type="match status" value="1"/>
</dbReference>
<dbReference type="Gene3D" id="3.80.10.10">
    <property type="entry name" value="Ribonuclease Inhibitor"/>
    <property type="match status" value="1"/>
</dbReference>
<sequence>MIKQLSKLESLSISNCDRLEDIFEENEIEPEMIRSDGHQLPRLKNLYLGDLPKLVSIDRIVSLASASIEEIWIQKCISVKSLPSSLVDAPKLRKIGGSSSEWWDEELEWEDNAIKQRLQVKLACMLS</sequence>
<dbReference type="SUPFAM" id="SSF52047">
    <property type="entry name" value="RNI-like"/>
    <property type="match status" value="1"/>
</dbReference>
<comment type="caution">
    <text evidence="2">The sequence shown here is derived from an EMBL/GenBank/DDBJ whole genome shotgun (WGS) entry which is preliminary data.</text>
</comment>
<reference evidence="2 3" key="1">
    <citation type="submission" date="2024-01" db="EMBL/GenBank/DDBJ databases">
        <authorList>
            <person name="Waweru B."/>
        </authorList>
    </citation>
    <scope>NUCLEOTIDE SEQUENCE [LARGE SCALE GENOMIC DNA]</scope>
</reference>
<organism evidence="2 3">
    <name type="scientific">Dovyalis caffra</name>
    <dbReference type="NCBI Taxonomy" id="77055"/>
    <lineage>
        <taxon>Eukaryota</taxon>
        <taxon>Viridiplantae</taxon>
        <taxon>Streptophyta</taxon>
        <taxon>Embryophyta</taxon>
        <taxon>Tracheophyta</taxon>
        <taxon>Spermatophyta</taxon>
        <taxon>Magnoliopsida</taxon>
        <taxon>eudicotyledons</taxon>
        <taxon>Gunneridae</taxon>
        <taxon>Pentapetalae</taxon>
        <taxon>rosids</taxon>
        <taxon>fabids</taxon>
        <taxon>Malpighiales</taxon>
        <taxon>Salicaceae</taxon>
        <taxon>Flacourtieae</taxon>
        <taxon>Dovyalis</taxon>
    </lineage>
</organism>
<accession>A0AAV1S5R0</accession>
<dbReference type="InterPro" id="IPR032675">
    <property type="entry name" value="LRR_dom_sf"/>
</dbReference>